<dbReference type="PIRSF" id="PIRSF038074">
    <property type="entry name" value="Peroxisome_assembly_p12"/>
    <property type="match status" value="1"/>
</dbReference>
<name>A0A835T4C6_CHLIN</name>
<dbReference type="Proteomes" id="UP000650467">
    <property type="component" value="Unassembled WGS sequence"/>
</dbReference>
<feature type="domain" description="Pex N-terminal" evidence="13">
    <location>
        <begin position="23"/>
        <end position="244"/>
    </location>
</feature>
<evidence type="ECO:0000256" key="8">
    <source>
        <dbReference type="ARBA" id="ARBA00022833"/>
    </source>
</evidence>
<comment type="similarity">
    <text evidence="3">Belongs to the pex2/pex10/pex12 family.</text>
</comment>
<accession>A0A835T4C6</accession>
<evidence type="ECO:0000256" key="11">
    <source>
        <dbReference type="ARBA" id="ARBA00023136"/>
    </source>
</evidence>
<dbReference type="GO" id="GO:0005778">
    <property type="term" value="C:peroxisomal membrane"/>
    <property type="evidence" value="ECO:0007669"/>
    <property type="project" value="UniProtKB-SubCell"/>
</dbReference>
<evidence type="ECO:0000256" key="9">
    <source>
        <dbReference type="ARBA" id="ARBA00022927"/>
    </source>
</evidence>
<dbReference type="EMBL" id="JAEHOC010000009">
    <property type="protein sequence ID" value="KAG2438548.1"/>
    <property type="molecule type" value="Genomic_DNA"/>
</dbReference>
<evidence type="ECO:0000256" key="5">
    <source>
        <dbReference type="ARBA" id="ARBA00022692"/>
    </source>
</evidence>
<keyword evidence="12" id="KW-0576">Peroxisome</keyword>
<comment type="subcellular location">
    <subcellularLocation>
        <location evidence="1">Peroxisome membrane</location>
        <topology evidence="1">Multi-pass membrane protein</topology>
    </subcellularLocation>
</comment>
<reference evidence="14" key="1">
    <citation type="journal article" date="2020" name="bioRxiv">
        <title>Comparative genomics of Chlamydomonas.</title>
        <authorList>
            <person name="Craig R.J."/>
            <person name="Hasan A.R."/>
            <person name="Ness R.W."/>
            <person name="Keightley P.D."/>
        </authorList>
    </citation>
    <scope>NUCLEOTIDE SEQUENCE</scope>
    <source>
        <strain evidence="14">SAG 7.73</strain>
    </source>
</reference>
<gene>
    <name evidence="14" type="ORF">HXX76_005099</name>
</gene>
<evidence type="ECO:0000256" key="6">
    <source>
        <dbReference type="ARBA" id="ARBA00022723"/>
    </source>
</evidence>
<evidence type="ECO:0000256" key="1">
    <source>
        <dbReference type="ARBA" id="ARBA00004585"/>
    </source>
</evidence>
<evidence type="ECO:0000256" key="12">
    <source>
        <dbReference type="ARBA" id="ARBA00023140"/>
    </source>
</evidence>
<keyword evidence="15" id="KW-1185">Reference proteome</keyword>
<dbReference type="PANTHER" id="PTHR12888">
    <property type="entry name" value="PEROXISOME ASSEMBLY PROTEIN 12 PEROXIN-12"/>
    <property type="match status" value="1"/>
</dbReference>
<evidence type="ECO:0000313" key="14">
    <source>
        <dbReference type="EMBL" id="KAG2438548.1"/>
    </source>
</evidence>
<keyword evidence="4" id="KW-0813">Transport</keyword>
<keyword evidence="7" id="KW-0863">Zinc-finger</keyword>
<dbReference type="GO" id="GO:0006513">
    <property type="term" value="P:protein monoubiquitination"/>
    <property type="evidence" value="ECO:0007669"/>
    <property type="project" value="TreeGrafter"/>
</dbReference>
<keyword evidence="9" id="KW-0653">Protein transport</keyword>
<dbReference type="InterPro" id="IPR017375">
    <property type="entry name" value="PEX12"/>
</dbReference>
<evidence type="ECO:0000256" key="2">
    <source>
        <dbReference type="ARBA" id="ARBA00004906"/>
    </source>
</evidence>
<dbReference type="SUPFAM" id="SSF57850">
    <property type="entry name" value="RING/U-box"/>
    <property type="match status" value="1"/>
</dbReference>
<dbReference type="GO" id="GO:1990429">
    <property type="term" value="C:peroxisomal importomer complex"/>
    <property type="evidence" value="ECO:0007669"/>
    <property type="project" value="TreeGrafter"/>
</dbReference>
<dbReference type="CDD" id="cd16451">
    <property type="entry name" value="mRING_PEX12"/>
    <property type="match status" value="1"/>
</dbReference>
<keyword evidence="10" id="KW-1133">Transmembrane helix</keyword>
<sequence>MFVNLGGDESSKPTYFEVVAADRLVPSLKAAVIYALSVFSQRHPWVHRLLNYDDEVFALLTLALDGHSLFSSDSTFSDSLYGLKLKPLRPSGAERLSRRQRWLLLACQVLLPYLRAKTEKAYRHCAASSPGSGVLGLALRYSASQGVAPEEADDGAAGGGSGGEGGGWSRRLQRAFVASYPWIHAGIEGVTFAYHLTYLLGASPVHQPVLHALGVTMARTSAKDLMDAEKAKQARRQALLASLLGAAAAAPAAGRGAGALSGGGSATGQQRAAALVAAARAGLVRGVLGARWLLEDHTRSALILAVFGFKALEWWYTAAEDTLAKGKALPLPPPPPPPRPLPPPLGVGLPADPSDCPLCRKRTTNPAVLATSGYVFCYPCAFAHVLAAGACPVSGLAAGLDHVRKLYEAA</sequence>
<evidence type="ECO:0000256" key="7">
    <source>
        <dbReference type="ARBA" id="ARBA00022771"/>
    </source>
</evidence>
<dbReference type="GO" id="GO:0016558">
    <property type="term" value="P:protein import into peroxisome matrix"/>
    <property type="evidence" value="ECO:0007669"/>
    <property type="project" value="InterPro"/>
</dbReference>
<dbReference type="OrthoDB" id="107372at2759"/>
<evidence type="ECO:0000259" key="13">
    <source>
        <dbReference type="Pfam" id="PF04757"/>
    </source>
</evidence>
<comment type="pathway">
    <text evidence="2">Protein modification; protein ubiquitination.</text>
</comment>
<keyword evidence="8" id="KW-0862">Zinc</keyword>
<dbReference type="Pfam" id="PF04757">
    <property type="entry name" value="Pex2_Pex12"/>
    <property type="match status" value="1"/>
</dbReference>
<protein>
    <recommendedName>
        <fullName evidence="13">Pex N-terminal domain-containing protein</fullName>
    </recommendedName>
</protein>
<dbReference type="GO" id="GO:0008270">
    <property type="term" value="F:zinc ion binding"/>
    <property type="evidence" value="ECO:0007669"/>
    <property type="project" value="UniProtKB-KW"/>
</dbReference>
<organism evidence="14 15">
    <name type="scientific">Chlamydomonas incerta</name>
    <dbReference type="NCBI Taxonomy" id="51695"/>
    <lineage>
        <taxon>Eukaryota</taxon>
        <taxon>Viridiplantae</taxon>
        <taxon>Chlorophyta</taxon>
        <taxon>core chlorophytes</taxon>
        <taxon>Chlorophyceae</taxon>
        <taxon>CS clade</taxon>
        <taxon>Chlamydomonadales</taxon>
        <taxon>Chlamydomonadaceae</taxon>
        <taxon>Chlamydomonas</taxon>
    </lineage>
</organism>
<dbReference type="GO" id="GO:0004842">
    <property type="term" value="F:ubiquitin-protein transferase activity"/>
    <property type="evidence" value="ECO:0007669"/>
    <property type="project" value="TreeGrafter"/>
</dbReference>
<dbReference type="InterPro" id="IPR006845">
    <property type="entry name" value="Pex_N"/>
</dbReference>
<keyword evidence="6" id="KW-0479">Metal-binding</keyword>
<dbReference type="AlphaFoldDB" id="A0A835T4C6"/>
<evidence type="ECO:0000256" key="4">
    <source>
        <dbReference type="ARBA" id="ARBA00022448"/>
    </source>
</evidence>
<evidence type="ECO:0000256" key="3">
    <source>
        <dbReference type="ARBA" id="ARBA00008704"/>
    </source>
</evidence>
<proteinExistence type="inferred from homology"/>
<evidence type="ECO:0000313" key="15">
    <source>
        <dbReference type="Proteomes" id="UP000650467"/>
    </source>
</evidence>
<evidence type="ECO:0000256" key="10">
    <source>
        <dbReference type="ARBA" id="ARBA00022989"/>
    </source>
</evidence>
<comment type="caution">
    <text evidence="14">The sequence shown here is derived from an EMBL/GenBank/DDBJ whole genome shotgun (WGS) entry which is preliminary data.</text>
</comment>
<dbReference type="PANTHER" id="PTHR12888:SF0">
    <property type="entry name" value="PEROXISOME ASSEMBLY PROTEIN 12"/>
    <property type="match status" value="1"/>
</dbReference>
<keyword evidence="11" id="KW-0472">Membrane</keyword>
<keyword evidence="5" id="KW-0812">Transmembrane</keyword>